<evidence type="ECO:0000313" key="2">
    <source>
        <dbReference type="Proteomes" id="UP001230649"/>
    </source>
</evidence>
<sequence>MPLPKEKPAMTQHYQLDPLLPPQYKDVVTDDYADVPSSPLQKSSRAAGRRSFATSLALTTSTLIILILAAPLFLLWRNGVFEQGWKDVLRGPLPKPDHEAFPTNIGFAGPTKTGNEAGLVQTAPHLPLQTAQPIIFAHPSGSKKHKGAKEKEFNILQSWGQLSPWYSVESHGLDEAESVEPRGCRVVGMNWLQRHGARYPTSDYEGPGSVAKRLKESRPNWKASGALEFLNDWEYQLGTETLTPFGRQQLFDLGVAARVKYGFLLDKFTDRLPVFRTESQDRMLKSAQNFASGFFGIPAEDQYNLEVMIEWDGYNCTLSPYKHASHSVPGFGVKQRLSVWENHFLKDAQKRLNKLIDGYEFTILDAKDFMEMCPYETVALGYSSFCNLFTVEEWKAFEYRYDLMWWYGSSFGSPVARASGIGYAQELVSRLTHTRITEHNSTTNSSFHNDLQFPLNDALYVDFTHDTTFAELLPTLNLTSFAASGTPPLDHIPKHRSFISSKFCPFATNMQFQVLACGDSSSDEPTHIRLILNDGVVPLTGLRGCPDDEEGKCPIDVFVGALKDIIGEVDFAQECGLQGSKDLDYSLETVNGSPVF</sequence>
<gene>
    <name evidence="1" type="ORF">QFC20_003898</name>
</gene>
<evidence type="ECO:0000313" key="1">
    <source>
        <dbReference type="EMBL" id="KAJ9106890.1"/>
    </source>
</evidence>
<protein>
    <submittedName>
        <fullName evidence="1">Uncharacterized protein</fullName>
    </submittedName>
</protein>
<dbReference type="Proteomes" id="UP001230649">
    <property type="component" value="Unassembled WGS sequence"/>
</dbReference>
<dbReference type="EMBL" id="JASBWS010000040">
    <property type="protein sequence ID" value="KAJ9106890.1"/>
    <property type="molecule type" value="Genomic_DNA"/>
</dbReference>
<proteinExistence type="predicted"/>
<organism evidence="1 2">
    <name type="scientific">Naganishia adeliensis</name>
    <dbReference type="NCBI Taxonomy" id="92952"/>
    <lineage>
        <taxon>Eukaryota</taxon>
        <taxon>Fungi</taxon>
        <taxon>Dikarya</taxon>
        <taxon>Basidiomycota</taxon>
        <taxon>Agaricomycotina</taxon>
        <taxon>Tremellomycetes</taxon>
        <taxon>Filobasidiales</taxon>
        <taxon>Filobasidiaceae</taxon>
        <taxon>Naganishia</taxon>
    </lineage>
</organism>
<keyword evidence="2" id="KW-1185">Reference proteome</keyword>
<reference evidence="1" key="1">
    <citation type="submission" date="2023-04" db="EMBL/GenBank/DDBJ databases">
        <title>Draft Genome sequencing of Naganishia species isolated from polar environments using Oxford Nanopore Technology.</title>
        <authorList>
            <person name="Leo P."/>
            <person name="Venkateswaran K."/>
        </authorList>
    </citation>
    <scope>NUCLEOTIDE SEQUENCE</scope>
    <source>
        <strain evidence="1">MNA-CCFEE 5262</strain>
    </source>
</reference>
<accession>A0ACC2W715</accession>
<name>A0ACC2W715_9TREE</name>
<comment type="caution">
    <text evidence="1">The sequence shown here is derived from an EMBL/GenBank/DDBJ whole genome shotgun (WGS) entry which is preliminary data.</text>
</comment>